<dbReference type="InterPro" id="IPR050164">
    <property type="entry name" value="Peptidase_C19"/>
</dbReference>
<protein>
    <recommendedName>
        <fullName evidence="1">USP domain-containing protein</fullName>
    </recommendedName>
</protein>
<evidence type="ECO:0000259" key="1">
    <source>
        <dbReference type="PROSITE" id="PS50235"/>
    </source>
</evidence>
<feature type="non-terminal residue" evidence="2">
    <location>
        <position position="1"/>
    </location>
</feature>
<name>H9MAK0_PINRA</name>
<dbReference type="GO" id="GO:0005829">
    <property type="term" value="C:cytosol"/>
    <property type="evidence" value="ECO:0007669"/>
    <property type="project" value="TreeGrafter"/>
</dbReference>
<dbReference type="InterPro" id="IPR038765">
    <property type="entry name" value="Papain-like_cys_pep_sf"/>
</dbReference>
<dbReference type="Gene3D" id="3.90.70.10">
    <property type="entry name" value="Cysteine proteinases"/>
    <property type="match status" value="1"/>
</dbReference>
<evidence type="ECO:0000313" key="2">
    <source>
        <dbReference type="EMBL" id="AEW08146.1"/>
    </source>
</evidence>
<organism evidence="2">
    <name type="scientific">Pinus radiata</name>
    <name type="common">Monterey pine</name>
    <name type="synonym">Pinus insignis</name>
    <dbReference type="NCBI Taxonomy" id="3347"/>
    <lineage>
        <taxon>Eukaryota</taxon>
        <taxon>Viridiplantae</taxon>
        <taxon>Streptophyta</taxon>
        <taxon>Embryophyta</taxon>
        <taxon>Tracheophyta</taxon>
        <taxon>Spermatophyta</taxon>
        <taxon>Pinopsida</taxon>
        <taxon>Pinidae</taxon>
        <taxon>Conifers I</taxon>
        <taxon>Pinales</taxon>
        <taxon>Pinaceae</taxon>
        <taxon>Pinus</taxon>
        <taxon>Pinus subgen. Pinus</taxon>
    </lineage>
</organism>
<dbReference type="PANTHER" id="PTHR24006:SF781">
    <property type="entry name" value="LD34905P"/>
    <property type="match status" value="1"/>
</dbReference>
<accession>H9MAK0</accession>
<dbReference type="PROSITE" id="PS50235">
    <property type="entry name" value="USP_3"/>
    <property type="match status" value="1"/>
</dbReference>
<sequence>VVEHSGTMRSGHYVAYIRGREAKDCQKAENDGHCVESTWYRISDTFVRKLSLSEVLQSEAYLLFYEKITC</sequence>
<dbReference type="GO" id="GO:0005634">
    <property type="term" value="C:nucleus"/>
    <property type="evidence" value="ECO:0007669"/>
    <property type="project" value="TreeGrafter"/>
</dbReference>
<dbReference type="GO" id="GO:0004843">
    <property type="term" value="F:cysteine-type deubiquitinase activity"/>
    <property type="evidence" value="ECO:0007669"/>
    <property type="project" value="InterPro"/>
</dbReference>
<dbReference type="GO" id="GO:0016579">
    <property type="term" value="P:protein deubiquitination"/>
    <property type="evidence" value="ECO:0007669"/>
    <property type="project" value="InterPro"/>
</dbReference>
<reference evidence="2" key="1">
    <citation type="submission" date="2011-12" db="EMBL/GenBank/DDBJ databases">
        <title>Nucleotide Diversity and Divergence in the Loblolly Pine Gene Space.</title>
        <authorList>
            <person name="Neale D.B."/>
            <person name="Wegrzyn J.L."/>
            <person name="Lee J.M."/>
            <person name="Eckert A.J."/>
            <person name="Liechty J.D."/>
            <person name="Stevens K.A."/>
            <person name="Langley C.H."/>
        </authorList>
    </citation>
    <scope>NUCLEOTIDE SEQUENCE</scope>
    <source>
        <strain evidence="2">1530</strain>
        <tissue evidence="2">Megagametophyte</tissue>
    </source>
</reference>
<dbReference type="InterPro" id="IPR001394">
    <property type="entry name" value="Peptidase_C19_UCH"/>
</dbReference>
<dbReference type="AlphaFoldDB" id="H9MAK0"/>
<dbReference type="PANTHER" id="PTHR24006">
    <property type="entry name" value="UBIQUITIN CARBOXYL-TERMINAL HYDROLASE"/>
    <property type="match status" value="1"/>
</dbReference>
<dbReference type="SUPFAM" id="SSF54001">
    <property type="entry name" value="Cysteine proteinases"/>
    <property type="match status" value="1"/>
</dbReference>
<dbReference type="InterPro" id="IPR028889">
    <property type="entry name" value="USP"/>
</dbReference>
<proteinExistence type="predicted"/>
<dbReference type="Pfam" id="PF00443">
    <property type="entry name" value="UCH"/>
    <property type="match status" value="1"/>
</dbReference>
<gene>
    <name evidence="2" type="ORF">2_1087_01</name>
</gene>
<dbReference type="EMBL" id="JQ262430">
    <property type="protein sequence ID" value="AEW08146.1"/>
    <property type="molecule type" value="Genomic_DNA"/>
</dbReference>
<feature type="domain" description="USP" evidence="1">
    <location>
        <begin position="1"/>
        <end position="68"/>
    </location>
</feature>